<dbReference type="RefSeq" id="WP_094237273.1">
    <property type="nucleotide sequence ID" value="NZ_CP022657.1"/>
</dbReference>
<proteinExistence type="predicted"/>
<evidence type="ECO:0000313" key="2">
    <source>
        <dbReference type="Proteomes" id="UP000214688"/>
    </source>
</evidence>
<dbReference type="Proteomes" id="UP000214688">
    <property type="component" value="Chromosome"/>
</dbReference>
<keyword evidence="2" id="KW-1185">Reference proteome</keyword>
<dbReference type="AlphaFoldDB" id="A0A223D3M3"/>
<organism evidence="1 2">
    <name type="scientific">Tumebacillus algifaecis</name>
    <dbReference type="NCBI Taxonomy" id="1214604"/>
    <lineage>
        <taxon>Bacteria</taxon>
        <taxon>Bacillati</taxon>
        <taxon>Bacillota</taxon>
        <taxon>Bacilli</taxon>
        <taxon>Bacillales</taxon>
        <taxon>Alicyclobacillaceae</taxon>
        <taxon>Tumebacillus</taxon>
    </lineage>
</organism>
<reference evidence="1 2" key="1">
    <citation type="journal article" date="2015" name="Int. J. Syst. Evol. Microbiol.">
        <title>Tumebacillus algifaecis sp. nov., isolated from decomposing algal scum.</title>
        <authorList>
            <person name="Wu Y.F."/>
            <person name="Zhang B."/>
            <person name="Xing P."/>
            <person name="Wu Q.L."/>
            <person name="Liu S.J."/>
        </authorList>
    </citation>
    <scope>NUCLEOTIDE SEQUENCE [LARGE SCALE GENOMIC DNA]</scope>
    <source>
        <strain evidence="1 2">THMBR28</strain>
    </source>
</reference>
<accession>A0A223D3M3</accession>
<dbReference type="OrthoDB" id="2382355at2"/>
<evidence type="ECO:0000313" key="1">
    <source>
        <dbReference type="EMBL" id="ASS76037.1"/>
    </source>
</evidence>
<sequence length="74" mass="8296">MPIQINMSMVKVNHVMNSFVNIGPSVKTIVRSKASFNQGYGQSIGEDNQIETKTQVDDRDGVDMPYQKIVVLPR</sequence>
<name>A0A223D3M3_9BACL</name>
<dbReference type="EMBL" id="CP022657">
    <property type="protein sequence ID" value="ASS76037.1"/>
    <property type="molecule type" value="Genomic_DNA"/>
</dbReference>
<gene>
    <name evidence="1" type="ORF">CIG75_14425</name>
</gene>
<protein>
    <submittedName>
        <fullName evidence="1">Uncharacterized protein</fullName>
    </submittedName>
</protein>
<dbReference type="KEGG" id="tab:CIG75_14425"/>